<dbReference type="SUPFAM" id="SSF103473">
    <property type="entry name" value="MFS general substrate transporter"/>
    <property type="match status" value="1"/>
</dbReference>
<keyword evidence="4 6" id="KW-1133">Transmembrane helix</keyword>
<evidence type="ECO:0000256" key="4">
    <source>
        <dbReference type="ARBA" id="ARBA00022989"/>
    </source>
</evidence>
<feature type="transmembrane region" description="Helical" evidence="6">
    <location>
        <begin position="246"/>
        <end position="267"/>
    </location>
</feature>
<feature type="transmembrane region" description="Helical" evidence="6">
    <location>
        <begin position="131"/>
        <end position="152"/>
    </location>
</feature>
<name>A0A235HDT1_AZOBR</name>
<dbReference type="PANTHER" id="PTHR43124">
    <property type="entry name" value="PURINE EFFLUX PUMP PBUE"/>
    <property type="match status" value="1"/>
</dbReference>
<keyword evidence="8" id="KW-0614">Plasmid</keyword>
<dbReference type="InterPro" id="IPR011701">
    <property type="entry name" value="MFS"/>
</dbReference>
<feature type="transmembrane region" description="Helical" evidence="6">
    <location>
        <begin position="93"/>
        <end position="111"/>
    </location>
</feature>
<dbReference type="PROSITE" id="PS50850">
    <property type="entry name" value="MFS"/>
    <property type="match status" value="1"/>
</dbReference>
<dbReference type="GO" id="GO:0005886">
    <property type="term" value="C:plasma membrane"/>
    <property type="evidence" value="ECO:0007669"/>
    <property type="project" value="UniProtKB-SubCell"/>
</dbReference>
<sequence>MPGSLVPAALSPGNATLEVPRALGLLNGGNALATTIAAPLGSYLGQYVGWRGAFFAVVPLAAVTLVWLYATLPSMPAQAARSGTVFRVLRRQHVPLGMAAVSLLFMGQFALQTYLRPFLEGVTLVDTSMLSLILLIVGGGGLVGTCLIGLLLRTRLYSLLIAVPAVMAAIAVALTLFGDSPFATASLLAAWGLFGTAAPVGWWTWMSRTLPDDAEAGGGLLVAIVQMAIALGASFGGLLFDYEGHQAAFSVSALFLLLCAATAALAAHRARAGGASRDPLSQGCQP</sequence>
<feature type="transmembrane region" description="Helical" evidence="6">
    <location>
        <begin position="217"/>
        <end position="240"/>
    </location>
</feature>
<proteinExistence type="predicted"/>
<dbReference type="EMBL" id="NOWT01000012">
    <property type="protein sequence ID" value="OYD83677.1"/>
    <property type="molecule type" value="Genomic_DNA"/>
</dbReference>
<evidence type="ECO:0000313" key="9">
    <source>
        <dbReference type="Proteomes" id="UP000215367"/>
    </source>
</evidence>
<dbReference type="Pfam" id="PF07690">
    <property type="entry name" value="MFS_1"/>
    <property type="match status" value="1"/>
</dbReference>
<dbReference type="GO" id="GO:0022857">
    <property type="term" value="F:transmembrane transporter activity"/>
    <property type="evidence" value="ECO:0007669"/>
    <property type="project" value="InterPro"/>
</dbReference>
<keyword evidence="2" id="KW-1003">Cell membrane</keyword>
<accession>A0A235HDT1</accession>
<feature type="transmembrane region" description="Helical" evidence="6">
    <location>
        <begin position="52"/>
        <end position="72"/>
    </location>
</feature>
<evidence type="ECO:0000256" key="5">
    <source>
        <dbReference type="ARBA" id="ARBA00023136"/>
    </source>
</evidence>
<keyword evidence="3 6" id="KW-0812">Transmembrane</keyword>
<geneLocation type="plasmid" evidence="8">
    <name>unnamed</name>
</geneLocation>
<evidence type="ECO:0000256" key="1">
    <source>
        <dbReference type="ARBA" id="ARBA00004651"/>
    </source>
</evidence>
<evidence type="ECO:0000256" key="6">
    <source>
        <dbReference type="SAM" id="Phobius"/>
    </source>
</evidence>
<evidence type="ECO:0000259" key="7">
    <source>
        <dbReference type="PROSITE" id="PS50850"/>
    </source>
</evidence>
<dbReference type="Proteomes" id="UP000215367">
    <property type="component" value="Unassembled WGS sequence"/>
</dbReference>
<evidence type="ECO:0000256" key="2">
    <source>
        <dbReference type="ARBA" id="ARBA00022475"/>
    </source>
</evidence>
<dbReference type="InterPro" id="IPR050189">
    <property type="entry name" value="MFS_Efflux_Transporters"/>
</dbReference>
<protein>
    <recommendedName>
        <fullName evidence="7">Major facilitator superfamily (MFS) profile domain-containing protein</fullName>
    </recommendedName>
</protein>
<dbReference type="Gene3D" id="1.20.1250.20">
    <property type="entry name" value="MFS general substrate transporter like domains"/>
    <property type="match status" value="1"/>
</dbReference>
<feature type="transmembrane region" description="Helical" evidence="6">
    <location>
        <begin position="159"/>
        <end position="177"/>
    </location>
</feature>
<dbReference type="PANTHER" id="PTHR43124:SF5">
    <property type="entry name" value="PURINE RIBONUCLEOSIDE EFFLUX PUMP NEPI"/>
    <property type="match status" value="1"/>
</dbReference>
<comment type="caution">
    <text evidence="8">The sequence shown here is derived from an EMBL/GenBank/DDBJ whole genome shotgun (WGS) entry which is preliminary data.</text>
</comment>
<feature type="transmembrane region" description="Helical" evidence="6">
    <location>
        <begin position="183"/>
        <end position="205"/>
    </location>
</feature>
<gene>
    <name evidence="8" type="ORF">CHT98_14385</name>
</gene>
<feature type="domain" description="Major facilitator superfamily (MFS) profile" evidence="7">
    <location>
        <begin position="1"/>
        <end position="271"/>
    </location>
</feature>
<evidence type="ECO:0000313" key="8">
    <source>
        <dbReference type="EMBL" id="OYD83677.1"/>
    </source>
</evidence>
<evidence type="ECO:0000256" key="3">
    <source>
        <dbReference type="ARBA" id="ARBA00022692"/>
    </source>
</evidence>
<comment type="subcellular location">
    <subcellularLocation>
        <location evidence="1">Cell membrane</location>
        <topology evidence="1">Multi-pass membrane protein</topology>
    </subcellularLocation>
</comment>
<reference evidence="8 9" key="1">
    <citation type="submission" date="2017-07" db="EMBL/GenBank/DDBJ databases">
        <title>Whole genome sequence of Azospirillum brasilense 2A1, a potential biofertilizer strain.</title>
        <authorList>
            <person name="Fontana C.A."/>
            <person name="Toffoli L.M."/>
            <person name="Salazar S.M."/>
            <person name="Puglisi E."/>
            <person name="Pedraza R."/>
            <person name="Bassi D."/>
            <person name="Cocconcelli P.S."/>
        </authorList>
    </citation>
    <scope>NUCLEOTIDE SEQUENCE [LARGE SCALE GENOMIC DNA]</scope>
    <source>
        <strain evidence="8 9">2A1</strain>
        <plasmid evidence="8">unnamed</plasmid>
    </source>
</reference>
<keyword evidence="5 6" id="KW-0472">Membrane</keyword>
<dbReference type="InterPro" id="IPR020846">
    <property type="entry name" value="MFS_dom"/>
</dbReference>
<dbReference type="AlphaFoldDB" id="A0A235HDT1"/>
<dbReference type="InterPro" id="IPR036259">
    <property type="entry name" value="MFS_trans_sf"/>
</dbReference>
<organism evidence="8 9">
    <name type="scientific">Azospirillum brasilense</name>
    <dbReference type="NCBI Taxonomy" id="192"/>
    <lineage>
        <taxon>Bacteria</taxon>
        <taxon>Pseudomonadati</taxon>
        <taxon>Pseudomonadota</taxon>
        <taxon>Alphaproteobacteria</taxon>
        <taxon>Rhodospirillales</taxon>
        <taxon>Azospirillaceae</taxon>
        <taxon>Azospirillum</taxon>
    </lineage>
</organism>